<evidence type="ECO:0000256" key="1">
    <source>
        <dbReference type="SAM" id="MobiDB-lite"/>
    </source>
</evidence>
<dbReference type="GO" id="GO:0005634">
    <property type="term" value="C:nucleus"/>
    <property type="evidence" value="ECO:0007669"/>
    <property type="project" value="EnsemblMetazoa"/>
</dbReference>
<dbReference type="CTD" id="9810169"/>
<dbReference type="GO" id="GO:0060468">
    <property type="term" value="P:prevention of polyspermy"/>
    <property type="evidence" value="ECO:0007669"/>
    <property type="project" value="EnsemblMetazoa"/>
</dbReference>
<dbReference type="Proteomes" id="UP000483820">
    <property type="component" value="Chromosome I"/>
</dbReference>
<dbReference type="RefSeq" id="XP_003112121.2">
    <property type="nucleotide sequence ID" value="XM_003112073.2"/>
</dbReference>
<feature type="compositionally biased region" description="Basic and acidic residues" evidence="1">
    <location>
        <begin position="26"/>
        <end position="40"/>
    </location>
</feature>
<evidence type="ECO:0000313" key="3">
    <source>
        <dbReference type="Proteomes" id="UP000483820"/>
    </source>
</evidence>
<comment type="caution">
    <text evidence="2">The sequence shown here is derived from an EMBL/GenBank/DDBJ whole genome shotgun (WGS) entry which is preliminary data.</text>
</comment>
<name>A0A6A5HXL3_CAERE</name>
<dbReference type="GeneID" id="9810169"/>
<dbReference type="AlphaFoldDB" id="A0A6A5HXL3"/>
<dbReference type="EMBL" id="WUAV01000001">
    <property type="protein sequence ID" value="KAF1770742.1"/>
    <property type="molecule type" value="Genomic_DNA"/>
</dbReference>
<evidence type="ECO:0000313" key="2">
    <source>
        <dbReference type="EMBL" id="KAF1770742.1"/>
    </source>
</evidence>
<dbReference type="GO" id="GO:0030703">
    <property type="term" value="P:eggshell formation"/>
    <property type="evidence" value="ECO:0007669"/>
    <property type="project" value="EnsemblMetazoa"/>
</dbReference>
<protein>
    <submittedName>
        <fullName evidence="2">Uncharacterized protein</fullName>
    </submittedName>
</protein>
<organism evidence="2 3">
    <name type="scientific">Caenorhabditis remanei</name>
    <name type="common">Caenorhabditis vulgaris</name>
    <dbReference type="NCBI Taxonomy" id="31234"/>
    <lineage>
        <taxon>Eukaryota</taxon>
        <taxon>Metazoa</taxon>
        <taxon>Ecdysozoa</taxon>
        <taxon>Nematoda</taxon>
        <taxon>Chromadorea</taxon>
        <taxon>Rhabditida</taxon>
        <taxon>Rhabditina</taxon>
        <taxon>Rhabditomorpha</taxon>
        <taxon>Rhabditoidea</taxon>
        <taxon>Rhabditidae</taxon>
        <taxon>Peloderinae</taxon>
        <taxon>Caenorhabditis</taxon>
    </lineage>
</organism>
<accession>A0A6A5HXL3</accession>
<sequence>MSDELDISAALGNKTPVKNTRKRKSTSKEESGEESPEKTEFPSVFGAIGTPMAKVENAKEWDEWKEKELEKERRKWKRYLRSKWDLEQDKLPKKSDSKHYLGRHDHYANIKKAREEVADGLDAIHEMNFNVGKGAAINIQVNGKEIPKKKTKKFAAAVEKALAEMGNPSINEMWTDDMDEEEKRAEAKWARKRAKKVKELREIDADIQEFEENDRGRLFVPWDEYCREQEEKGKADKIGENHYKKWLEKKMDENKVSSKFNAYQLDLICLDEDAFKDKKSLKSVVKGVQNFYRKMRGPKKD</sequence>
<reference evidence="2 3" key="1">
    <citation type="submission" date="2019-12" db="EMBL/GenBank/DDBJ databases">
        <title>Chromosome-level assembly of the Caenorhabditis remanei genome.</title>
        <authorList>
            <person name="Teterina A.A."/>
            <person name="Willis J.H."/>
            <person name="Phillips P.C."/>
        </authorList>
    </citation>
    <scope>NUCLEOTIDE SEQUENCE [LARGE SCALE GENOMIC DNA]</scope>
    <source>
        <strain evidence="2 3">PX506</strain>
        <tissue evidence="2">Whole organism</tissue>
    </source>
</reference>
<proteinExistence type="predicted"/>
<dbReference type="KEGG" id="crq:GCK72_002565"/>
<gene>
    <name evidence="2" type="ORF">GCK72_002565</name>
</gene>
<feature type="region of interest" description="Disordered" evidence="1">
    <location>
        <begin position="1"/>
        <end position="44"/>
    </location>
</feature>